<dbReference type="FunFam" id="3.30.300.70:FF:000001">
    <property type="entry name" value="Ribosome maturation factor RimP"/>
    <property type="match status" value="1"/>
</dbReference>
<dbReference type="Gene3D" id="2.30.30.180">
    <property type="entry name" value="Ribosome maturation factor RimP, C-terminal domain"/>
    <property type="match status" value="1"/>
</dbReference>
<reference evidence="5" key="1">
    <citation type="submission" date="2018-06" db="EMBL/GenBank/DDBJ databases">
        <authorList>
            <person name="Zhirakovskaya E."/>
        </authorList>
    </citation>
    <scope>NUCLEOTIDE SEQUENCE</scope>
</reference>
<dbReference type="InterPro" id="IPR003728">
    <property type="entry name" value="Ribosome_maturation_RimP"/>
</dbReference>
<dbReference type="EMBL" id="UOFT01000048">
    <property type="protein sequence ID" value="VAW95667.1"/>
    <property type="molecule type" value="Genomic_DNA"/>
</dbReference>
<evidence type="ECO:0000259" key="3">
    <source>
        <dbReference type="Pfam" id="PF02576"/>
    </source>
</evidence>
<dbReference type="GO" id="GO:0005829">
    <property type="term" value="C:cytosol"/>
    <property type="evidence" value="ECO:0007669"/>
    <property type="project" value="TreeGrafter"/>
</dbReference>
<dbReference type="AlphaFoldDB" id="A0A3B1A7R7"/>
<protein>
    <submittedName>
        <fullName evidence="5">Bacterial ribosome SSU maturation protein RimP</fullName>
    </submittedName>
</protein>
<evidence type="ECO:0000313" key="5">
    <source>
        <dbReference type="EMBL" id="VAW95667.1"/>
    </source>
</evidence>
<dbReference type="GO" id="GO:0000028">
    <property type="term" value="P:ribosomal small subunit assembly"/>
    <property type="evidence" value="ECO:0007669"/>
    <property type="project" value="TreeGrafter"/>
</dbReference>
<dbReference type="InterPro" id="IPR028998">
    <property type="entry name" value="RimP_C"/>
</dbReference>
<evidence type="ECO:0000259" key="4">
    <source>
        <dbReference type="Pfam" id="PF17384"/>
    </source>
</evidence>
<dbReference type="Pfam" id="PF02576">
    <property type="entry name" value="RimP_N"/>
    <property type="match status" value="1"/>
</dbReference>
<dbReference type="PANTHER" id="PTHR33867">
    <property type="entry name" value="RIBOSOME MATURATION FACTOR RIMP"/>
    <property type="match status" value="1"/>
</dbReference>
<feature type="domain" description="Ribosome maturation factor RimP N-terminal" evidence="3">
    <location>
        <begin position="13"/>
        <end position="83"/>
    </location>
</feature>
<dbReference type="GO" id="GO:0006412">
    <property type="term" value="P:translation"/>
    <property type="evidence" value="ECO:0007669"/>
    <property type="project" value="TreeGrafter"/>
</dbReference>
<feature type="domain" description="Ribosome maturation factor RimP C-terminal" evidence="4">
    <location>
        <begin position="86"/>
        <end position="151"/>
    </location>
</feature>
<keyword evidence="2" id="KW-0690">Ribosome biogenesis</keyword>
<organism evidence="5">
    <name type="scientific">hydrothermal vent metagenome</name>
    <dbReference type="NCBI Taxonomy" id="652676"/>
    <lineage>
        <taxon>unclassified sequences</taxon>
        <taxon>metagenomes</taxon>
        <taxon>ecological metagenomes</taxon>
    </lineage>
</organism>
<dbReference type="NCBIfam" id="NF000927">
    <property type="entry name" value="PRK00092.1-1"/>
    <property type="match status" value="1"/>
</dbReference>
<dbReference type="SUPFAM" id="SSF74942">
    <property type="entry name" value="YhbC-like, C-terminal domain"/>
    <property type="match status" value="1"/>
</dbReference>
<dbReference type="HAMAP" id="MF_01077">
    <property type="entry name" value="RimP"/>
    <property type="match status" value="1"/>
</dbReference>
<dbReference type="InterPro" id="IPR036847">
    <property type="entry name" value="RimP_C_sf"/>
</dbReference>
<dbReference type="Pfam" id="PF17384">
    <property type="entry name" value="DUF150_C"/>
    <property type="match status" value="1"/>
</dbReference>
<proteinExistence type="inferred from homology"/>
<gene>
    <name evidence="5" type="ORF">MNBD_GAMMA23-1154</name>
</gene>
<evidence type="ECO:0000256" key="1">
    <source>
        <dbReference type="ARBA" id="ARBA00022490"/>
    </source>
</evidence>
<dbReference type="SUPFAM" id="SSF75420">
    <property type="entry name" value="YhbC-like, N-terminal domain"/>
    <property type="match status" value="1"/>
</dbReference>
<name>A0A3B1A7R7_9ZZZZ</name>
<dbReference type="InterPro" id="IPR035956">
    <property type="entry name" value="RimP_N_sf"/>
</dbReference>
<dbReference type="Gene3D" id="3.30.300.70">
    <property type="entry name" value="RimP-like superfamily, N-terminal"/>
    <property type="match status" value="1"/>
</dbReference>
<dbReference type="InterPro" id="IPR028989">
    <property type="entry name" value="RimP_N"/>
</dbReference>
<dbReference type="PANTHER" id="PTHR33867:SF1">
    <property type="entry name" value="RIBOSOME MATURATION FACTOR RIMP"/>
    <property type="match status" value="1"/>
</dbReference>
<keyword evidence="1" id="KW-0963">Cytoplasm</keyword>
<sequence>MARIQQQLVEMFAPTVSALGYELLGIEYISQGKHSIVRIFIDSDKGINLDDCQQVSGQLSGILDVEDPITGEYSLEVSSPGTERPLFTIEHYKQFIGKPVFVRFYGMVEKRRKLKGHIVAVEDSNITISELETELEFVIDIDDIDKAHLIPVSSA</sequence>
<dbReference type="CDD" id="cd01734">
    <property type="entry name" value="YlxS_C"/>
    <property type="match status" value="1"/>
</dbReference>
<accession>A0A3B1A7R7</accession>
<evidence type="ECO:0000256" key="2">
    <source>
        <dbReference type="ARBA" id="ARBA00022517"/>
    </source>
</evidence>